<comment type="function">
    <text evidence="10">Provides the precursors necessary for DNA synthesis. Catalyzes the biosynthesis of deoxyribonucleotides from the corresponding ribonucleotides.</text>
</comment>
<dbReference type="SUPFAM" id="SSF48168">
    <property type="entry name" value="R1 subunit of ribonucleotide reductase, N-terminal domain"/>
    <property type="match status" value="1"/>
</dbReference>
<evidence type="ECO:0000256" key="8">
    <source>
        <dbReference type="ARBA" id="ARBA00047754"/>
    </source>
</evidence>
<evidence type="ECO:0000256" key="3">
    <source>
        <dbReference type="ARBA" id="ARBA00022533"/>
    </source>
</evidence>
<dbReference type="InterPro" id="IPR005144">
    <property type="entry name" value="ATP-cone_dom"/>
</dbReference>
<dbReference type="Gene3D" id="3.20.70.20">
    <property type="match status" value="1"/>
</dbReference>
<comment type="caution">
    <text evidence="12">The sequence shown here is derived from an EMBL/GenBank/DDBJ whole genome shotgun (WGS) entry which is preliminary data.</text>
</comment>
<dbReference type="GO" id="GO:0009263">
    <property type="term" value="P:deoxyribonucleotide biosynthetic process"/>
    <property type="evidence" value="ECO:0007669"/>
    <property type="project" value="UniProtKB-KW"/>
</dbReference>
<evidence type="ECO:0000256" key="4">
    <source>
        <dbReference type="ARBA" id="ARBA00022741"/>
    </source>
</evidence>
<keyword evidence="6 10" id="KW-0560">Oxidoreductase</keyword>
<evidence type="ECO:0000256" key="10">
    <source>
        <dbReference type="RuleBase" id="RU003410"/>
    </source>
</evidence>
<evidence type="ECO:0000256" key="5">
    <source>
        <dbReference type="ARBA" id="ARBA00022840"/>
    </source>
</evidence>
<comment type="catalytic activity">
    <reaction evidence="8 10">
        <text>a 2'-deoxyribonucleoside 5'-diphosphate + [thioredoxin]-disulfide + H2O = a ribonucleoside 5'-diphosphate + [thioredoxin]-dithiol</text>
        <dbReference type="Rhea" id="RHEA:23252"/>
        <dbReference type="Rhea" id="RHEA-COMP:10698"/>
        <dbReference type="Rhea" id="RHEA-COMP:10700"/>
        <dbReference type="ChEBI" id="CHEBI:15377"/>
        <dbReference type="ChEBI" id="CHEBI:29950"/>
        <dbReference type="ChEBI" id="CHEBI:50058"/>
        <dbReference type="ChEBI" id="CHEBI:57930"/>
        <dbReference type="ChEBI" id="CHEBI:73316"/>
        <dbReference type="EC" id="1.17.4.1"/>
    </reaction>
</comment>
<dbReference type="InterPro" id="IPR013346">
    <property type="entry name" value="NrdE_NrdA_C"/>
</dbReference>
<sequence length="981" mass="111724">MNLEVLQNLDGLIPFNESTFRRFVKSHSEGIPDAPQMVDTITQEVSLTVFSDMSIEDLLEATILVAAQNIQNDINYDKFATRFLLTQIYKNALDIKGDYSSFETMYVQSFKDYIQSGIKQKLLNPELAEKFNLSQLSKEFLYDKEDIYKYIGLSTMYNRYSLRNRDQKVMETPQFTWMRIAMGLSLKEKYPTEQAIKFYKKLAKLEYIPGGSTNIGAGTTFSVLSNCYLLDTEDTTHSIFDNVKNVALISKATGGIGISVTKLRAGGSPVKSNNTMSTGPIPFIKVMDSALKSMSRAGKKYGAMCVYMENWHINFPEFIDLRQNAGDDYRRIRTADTAVYISDEFMKRVVNNEKWYMFDPAEVADLPELYGAEFSNRYKYYCDKADRGEMNMVKIVPAREQMKQILTSLQGTSHPWLTWKDTINVRALNNNTGTIHCSNLCTEICLPQDRDNIAVCNLAYINLATHVNQDEIDPERKIEWDKLEDTVRVLIRHLDNLVEVNESPLPETKNSDENNRAVGMGMSGFSEILEYFGYPYDSEEAYDLMDKITEFISYISIDESANLAQERGTYANFEGSMWSKGYVPFDTIDKLAKERKGEGSWEMHSDEKGEDLILNGLEGIKQRIERGVQNATSEESKELYEIFEQITDYVKSFKADKNVQNSEIVAERDAQNSHGEGIELDQDRSYRLDWNSLRNKVKKGMRNATVMAIAPNASTGLVLGTSPGIDPRFAQIFSRNTYSGKFLDINHNLVKNLQELGIWEDVKDKVLAKYGDISEIPEIPDRLKAVYKTSFQISPYAYIEVASRAQKWIDQAMSRNMYLETRNIDDMVDIYTEAWRRGLKTTYYLHVKPRHVSEQSTVKVNKGKELNKQGFGSLKQTSQVSLDNTKERKGFGFAEVQQQEEEKVEEFEKKEEVVVAASPINQPEPTAKSGGGFGFGAAIKNNNAEVKQKSNYKPQPKVSGDMQFQNCPLDPAERAMCEACQ</sequence>
<dbReference type="PANTHER" id="PTHR11573:SF6">
    <property type="entry name" value="RIBONUCLEOSIDE-DIPHOSPHATE REDUCTASE LARGE SUBUNIT"/>
    <property type="match status" value="1"/>
</dbReference>
<dbReference type="EC" id="1.17.4.1" evidence="2 10"/>
<dbReference type="EMBL" id="JAGQLF010000024">
    <property type="protein sequence ID" value="MCA9386894.1"/>
    <property type="molecule type" value="Genomic_DNA"/>
</dbReference>
<evidence type="ECO:0000256" key="6">
    <source>
        <dbReference type="ARBA" id="ARBA00023002"/>
    </source>
</evidence>
<evidence type="ECO:0000256" key="7">
    <source>
        <dbReference type="ARBA" id="ARBA00023116"/>
    </source>
</evidence>
<keyword evidence="4 9" id="KW-0547">Nucleotide-binding</keyword>
<reference evidence="12" key="1">
    <citation type="submission" date="2020-04" db="EMBL/GenBank/DDBJ databases">
        <authorList>
            <person name="Zhang T."/>
        </authorList>
    </citation>
    <scope>NUCLEOTIDE SEQUENCE</scope>
    <source>
        <strain evidence="12">HKST-UBA09</strain>
    </source>
</reference>
<keyword evidence="7 10" id="KW-0215">Deoxyribonucleotide synthesis</keyword>
<feature type="domain" description="ATP-cone" evidence="11">
    <location>
        <begin position="3"/>
        <end position="94"/>
    </location>
</feature>
<organism evidence="12 13">
    <name type="scientific">Candidatus Dojkabacteria bacterium</name>
    <dbReference type="NCBI Taxonomy" id="2099670"/>
    <lineage>
        <taxon>Bacteria</taxon>
        <taxon>Candidatus Dojkabacteria</taxon>
    </lineage>
</organism>
<dbReference type="Proteomes" id="UP000714915">
    <property type="component" value="Unassembled WGS sequence"/>
</dbReference>
<reference evidence="12" key="2">
    <citation type="journal article" date="2021" name="Microbiome">
        <title>Successional dynamics and alternative stable states in a saline activated sludge microbial community over 9 years.</title>
        <authorList>
            <person name="Wang Y."/>
            <person name="Ye J."/>
            <person name="Ju F."/>
            <person name="Liu L."/>
            <person name="Boyd J.A."/>
            <person name="Deng Y."/>
            <person name="Parks D.H."/>
            <person name="Jiang X."/>
            <person name="Yin X."/>
            <person name="Woodcroft B.J."/>
            <person name="Tyson G.W."/>
            <person name="Hugenholtz P."/>
            <person name="Polz M.F."/>
            <person name="Zhang T."/>
        </authorList>
    </citation>
    <scope>NUCLEOTIDE SEQUENCE</scope>
    <source>
        <strain evidence="12">HKST-UBA09</strain>
    </source>
</reference>
<dbReference type="Pfam" id="PF00317">
    <property type="entry name" value="Ribonuc_red_lgN"/>
    <property type="match status" value="1"/>
</dbReference>
<protein>
    <recommendedName>
        <fullName evidence="2 10">Ribonucleoside-diphosphate reductase</fullName>
        <ecNumber evidence="2 10">1.17.4.1</ecNumber>
    </recommendedName>
</protein>
<dbReference type="InterPro" id="IPR039718">
    <property type="entry name" value="Rrm1"/>
</dbReference>
<dbReference type="PROSITE" id="PS51161">
    <property type="entry name" value="ATP_CONE"/>
    <property type="match status" value="1"/>
</dbReference>
<dbReference type="NCBIfam" id="TIGR02506">
    <property type="entry name" value="NrdE_NrdA"/>
    <property type="match status" value="1"/>
</dbReference>
<accession>A0A955LB44</accession>
<dbReference type="PROSITE" id="PS00089">
    <property type="entry name" value="RIBORED_LARGE"/>
    <property type="match status" value="1"/>
</dbReference>
<dbReference type="GO" id="GO:0004748">
    <property type="term" value="F:ribonucleoside-diphosphate reductase activity, thioredoxin disulfide as acceptor"/>
    <property type="evidence" value="ECO:0007669"/>
    <property type="project" value="UniProtKB-EC"/>
</dbReference>
<dbReference type="InterPro" id="IPR000788">
    <property type="entry name" value="RNR_lg_C"/>
</dbReference>
<comment type="similarity">
    <text evidence="1 10">Belongs to the ribonucleoside diphosphate reductase large chain family.</text>
</comment>
<dbReference type="PANTHER" id="PTHR11573">
    <property type="entry name" value="RIBONUCLEOSIDE-DIPHOSPHATE REDUCTASE LARGE CHAIN"/>
    <property type="match status" value="1"/>
</dbReference>
<dbReference type="InterPro" id="IPR013509">
    <property type="entry name" value="RNR_lsu_N"/>
</dbReference>
<dbReference type="SUPFAM" id="SSF51998">
    <property type="entry name" value="PFL-like glycyl radical enzymes"/>
    <property type="match status" value="1"/>
</dbReference>
<gene>
    <name evidence="12" type="ORF">KC669_02555</name>
</gene>
<evidence type="ECO:0000259" key="11">
    <source>
        <dbReference type="PROSITE" id="PS51161"/>
    </source>
</evidence>
<evidence type="ECO:0000256" key="9">
    <source>
        <dbReference type="PROSITE-ProRule" id="PRU00492"/>
    </source>
</evidence>
<dbReference type="InterPro" id="IPR008926">
    <property type="entry name" value="RNR_R1-su_N"/>
</dbReference>
<evidence type="ECO:0000256" key="1">
    <source>
        <dbReference type="ARBA" id="ARBA00010406"/>
    </source>
</evidence>
<dbReference type="AlphaFoldDB" id="A0A955LB44"/>
<name>A0A955LB44_9BACT</name>
<evidence type="ECO:0000256" key="2">
    <source>
        <dbReference type="ARBA" id="ARBA00012274"/>
    </source>
</evidence>
<dbReference type="GO" id="GO:0005971">
    <property type="term" value="C:ribonucleoside-diphosphate reductase complex"/>
    <property type="evidence" value="ECO:0007669"/>
    <property type="project" value="TreeGrafter"/>
</dbReference>
<dbReference type="Pfam" id="PF02867">
    <property type="entry name" value="Ribonuc_red_lgC"/>
    <property type="match status" value="1"/>
</dbReference>
<evidence type="ECO:0000313" key="13">
    <source>
        <dbReference type="Proteomes" id="UP000714915"/>
    </source>
</evidence>
<dbReference type="GO" id="GO:0005524">
    <property type="term" value="F:ATP binding"/>
    <property type="evidence" value="ECO:0007669"/>
    <property type="project" value="UniProtKB-UniRule"/>
</dbReference>
<keyword evidence="5 9" id="KW-0067">ATP-binding</keyword>
<dbReference type="PRINTS" id="PR01183">
    <property type="entry name" value="RIBORDTASEM1"/>
</dbReference>
<proteinExistence type="inferred from homology"/>
<evidence type="ECO:0000313" key="12">
    <source>
        <dbReference type="EMBL" id="MCA9386894.1"/>
    </source>
</evidence>
<keyword evidence="3" id="KW-0021">Allosteric enzyme</keyword>